<dbReference type="Proteomes" id="UP000287224">
    <property type="component" value="Unassembled WGS sequence"/>
</dbReference>
<keyword evidence="2" id="KW-1185">Reference proteome</keyword>
<protein>
    <submittedName>
        <fullName evidence="1">Uncharacterized protein</fullName>
    </submittedName>
</protein>
<reference evidence="2" key="1">
    <citation type="submission" date="2018-12" db="EMBL/GenBank/DDBJ databases">
        <title>Tengunoibacter tsumagoiensis gen. nov., sp. nov., Dictyobacter kobayashii sp. nov., D. alpinus sp. nov., and D. joshuensis sp. nov. and description of Dictyobacteraceae fam. nov. within the order Ktedonobacterales isolated from Tengu-no-mugimeshi.</title>
        <authorList>
            <person name="Wang C.M."/>
            <person name="Zheng Y."/>
            <person name="Sakai Y."/>
            <person name="Toyoda A."/>
            <person name="Minakuchi Y."/>
            <person name="Abe K."/>
            <person name="Yokota A."/>
            <person name="Yabe S."/>
        </authorList>
    </citation>
    <scope>NUCLEOTIDE SEQUENCE [LARGE SCALE GENOMIC DNA]</scope>
    <source>
        <strain evidence="2">S-27</strain>
    </source>
</reference>
<gene>
    <name evidence="1" type="ORF">KDAU_18490</name>
</gene>
<evidence type="ECO:0000313" key="1">
    <source>
        <dbReference type="EMBL" id="GCE04520.1"/>
    </source>
</evidence>
<dbReference type="AlphaFoldDB" id="A0A401ZCA0"/>
<name>A0A401ZCA0_9CHLR</name>
<dbReference type="EMBL" id="BIFQ01000001">
    <property type="protein sequence ID" value="GCE04520.1"/>
    <property type="molecule type" value="Genomic_DNA"/>
</dbReference>
<organism evidence="1 2">
    <name type="scientific">Dictyobacter aurantiacus</name>
    <dbReference type="NCBI Taxonomy" id="1936993"/>
    <lineage>
        <taxon>Bacteria</taxon>
        <taxon>Bacillati</taxon>
        <taxon>Chloroflexota</taxon>
        <taxon>Ktedonobacteria</taxon>
        <taxon>Ktedonobacterales</taxon>
        <taxon>Dictyobacteraceae</taxon>
        <taxon>Dictyobacter</taxon>
    </lineage>
</organism>
<evidence type="ECO:0000313" key="2">
    <source>
        <dbReference type="Proteomes" id="UP000287224"/>
    </source>
</evidence>
<comment type="caution">
    <text evidence="1">The sequence shown here is derived from an EMBL/GenBank/DDBJ whole genome shotgun (WGS) entry which is preliminary data.</text>
</comment>
<sequence>MVLQGHECAPVIPVQKTSGGAHKLLHLGYIAVYFEVVQQGHECAPVIPVQKTSGGAHELSHLG</sequence>
<accession>A0A401ZCA0</accession>
<proteinExistence type="predicted"/>